<keyword evidence="1" id="KW-0812">Transmembrane</keyword>
<evidence type="ECO:0000313" key="4">
    <source>
        <dbReference type="Proteomes" id="UP000191931"/>
    </source>
</evidence>
<reference evidence="2" key="2">
    <citation type="submission" date="2012-12" db="EMBL/GenBank/DDBJ databases">
        <title>Region harboring genes involved in magnetosome formation of Candidatus Desulfamplus magnetosmortis.</title>
        <authorList>
            <person name="Lefevre C.T."/>
            <person name="Bazylinski D.A."/>
        </authorList>
    </citation>
    <scope>NUCLEOTIDE SEQUENCE</scope>
    <source>
        <strain evidence="2">BW-1</strain>
    </source>
</reference>
<sequence length="166" mass="19150">MSHIKKTYDIALFGRGSLKHRVFFVGILVIIGAIYAGKSDYNLATGSGNLCMVLFLAANVYFPAKYIRLKYAIKDVQLQFNRLLVWHIWLNTSSFLVACIHCYVSLWSNRWLMAALFMMGWLTFGGFLMFLKFQPGKVKKGIYLLHTQQVVFFLMIFAMLKGHYVI</sequence>
<dbReference type="OrthoDB" id="9836861at2"/>
<evidence type="ECO:0000256" key="1">
    <source>
        <dbReference type="SAM" id="Phobius"/>
    </source>
</evidence>
<dbReference type="AlphaFoldDB" id="L0R459"/>
<dbReference type="EMBL" id="HF547348">
    <property type="protein sequence ID" value="CCO06674.1"/>
    <property type="molecule type" value="Genomic_DNA"/>
</dbReference>
<reference evidence="2" key="1">
    <citation type="submission" date="2012-10" db="EMBL/GenBank/DDBJ databases">
        <authorList>
            <person name="Lefevre C."/>
        </authorList>
    </citation>
    <scope>NUCLEOTIDE SEQUENCE</scope>
    <source>
        <strain evidence="2">BW-1</strain>
    </source>
</reference>
<keyword evidence="1" id="KW-1133">Transmembrane helix</keyword>
<dbReference type="Proteomes" id="UP000191931">
    <property type="component" value="Unassembled WGS sequence"/>
</dbReference>
<feature type="transmembrane region" description="Helical" evidence="1">
    <location>
        <begin position="83"/>
        <end position="106"/>
    </location>
</feature>
<dbReference type="STRING" id="1246637.MTBBW1_80063"/>
<accession>L0R459</accession>
<gene>
    <name evidence="2" type="ORF">DEMABW1_80063</name>
    <name evidence="3" type="ORF">MTBBW1_80063</name>
</gene>
<dbReference type="RefSeq" id="WP_080798196.1">
    <property type="nucleotide sequence ID" value="NZ_LT828540.1"/>
</dbReference>
<protein>
    <submittedName>
        <fullName evidence="2">Uncharacterized protein</fullName>
    </submittedName>
</protein>
<feature type="transmembrane region" description="Helical" evidence="1">
    <location>
        <begin position="21"/>
        <end position="37"/>
    </location>
</feature>
<feature type="transmembrane region" description="Helical" evidence="1">
    <location>
        <begin position="112"/>
        <end position="131"/>
    </location>
</feature>
<feature type="transmembrane region" description="Helical" evidence="1">
    <location>
        <begin position="43"/>
        <end position="62"/>
    </location>
</feature>
<evidence type="ECO:0000313" key="2">
    <source>
        <dbReference type="EMBL" id="CCO06674.1"/>
    </source>
</evidence>
<proteinExistence type="predicted"/>
<keyword evidence="4" id="KW-1185">Reference proteome</keyword>
<dbReference type="EMBL" id="FWEV01000325">
    <property type="protein sequence ID" value="SLM32725.1"/>
    <property type="molecule type" value="Genomic_DNA"/>
</dbReference>
<name>L0R459_9BACT</name>
<keyword evidence="1" id="KW-0472">Membrane</keyword>
<organism evidence="2">
    <name type="scientific">Desulfamplus magnetovallimortis</name>
    <dbReference type="NCBI Taxonomy" id="1246637"/>
    <lineage>
        <taxon>Bacteria</taxon>
        <taxon>Pseudomonadati</taxon>
        <taxon>Thermodesulfobacteriota</taxon>
        <taxon>Desulfobacteria</taxon>
        <taxon>Desulfobacterales</taxon>
        <taxon>Desulfobacteraceae</taxon>
        <taxon>Desulfamplus</taxon>
    </lineage>
</organism>
<feature type="transmembrane region" description="Helical" evidence="1">
    <location>
        <begin position="143"/>
        <end position="160"/>
    </location>
</feature>
<evidence type="ECO:0000313" key="3">
    <source>
        <dbReference type="EMBL" id="SLM32725.1"/>
    </source>
</evidence>
<reference evidence="3 4" key="3">
    <citation type="submission" date="2017-03" db="EMBL/GenBank/DDBJ databases">
        <authorList>
            <person name="Afonso C.L."/>
            <person name="Miller P.J."/>
            <person name="Scott M.A."/>
            <person name="Spackman E."/>
            <person name="Goraichik I."/>
            <person name="Dimitrov K.M."/>
            <person name="Suarez D.L."/>
            <person name="Swayne D.E."/>
        </authorList>
    </citation>
    <scope>NUCLEOTIDE SEQUENCE [LARGE SCALE GENOMIC DNA]</scope>
    <source>
        <strain evidence="3">PRJEB14757</strain>
    </source>
</reference>